<name>A0A365HBI6_9ACTN</name>
<dbReference type="RefSeq" id="WP_111864095.1">
    <property type="nucleotide sequence ID" value="NZ_QLYX01000003.1"/>
</dbReference>
<keyword evidence="1" id="KW-0812">Transmembrane</keyword>
<feature type="transmembrane region" description="Helical" evidence="1">
    <location>
        <begin position="192"/>
        <end position="215"/>
    </location>
</feature>
<keyword evidence="3" id="KW-0808">Transferase</keyword>
<keyword evidence="1" id="KW-1133">Transmembrane helix</keyword>
<dbReference type="PANTHER" id="PTHR23028:SF53">
    <property type="entry name" value="ACYL_TRANSF_3 DOMAIN-CONTAINING PROTEIN"/>
    <property type="match status" value="1"/>
</dbReference>
<feature type="transmembrane region" description="Helical" evidence="1">
    <location>
        <begin position="21"/>
        <end position="37"/>
    </location>
</feature>
<evidence type="ECO:0000313" key="4">
    <source>
        <dbReference type="Proteomes" id="UP000251891"/>
    </source>
</evidence>
<feature type="transmembrane region" description="Helical" evidence="1">
    <location>
        <begin position="162"/>
        <end position="180"/>
    </location>
</feature>
<organism evidence="3 4">
    <name type="scientific">Actinomadura craniellae</name>
    <dbReference type="NCBI Taxonomy" id="2231787"/>
    <lineage>
        <taxon>Bacteria</taxon>
        <taxon>Bacillati</taxon>
        <taxon>Actinomycetota</taxon>
        <taxon>Actinomycetes</taxon>
        <taxon>Streptosporangiales</taxon>
        <taxon>Thermomonosporaceae</taxon>
        <taxon>Actinomadura</taxon>
    </lineage>
</organism>
<feature type="transmembrane region" description="Helical" evidence="1">
    <location>
        <begin position="340"/>
        <end position="356"/>
    </location>
</feature>
<dbReference type="GO" id="GO:0016747">
    <property type="term" value="F:acyltransferase activity, transferring groups other than amino-acyl groups"/>
    <property type="evidence" value="ECO:0007669"/>
    <property type="project" value="InterPro"/>
</dbReference>
<keyword evidence="3" id="KW-0012">Acyltransferase</keyword>
<sequence length="427" mass="46629">MTAPPPPEDGRITGHRPALDGVRAVAALAVLLFHVAASTGDLAGEGALSNLLSGGEIGVPIFFALSGLLLYRPWAVAAFGLGEPPRTRNYLWKRALRLLPAYWALVVVCMLLYGRDHLGDPAGWAMLLTMTHAYDPSPWWHAELGYLGPKGMGQIWSLTVEAAFYAVLPVLAAGLGWWARRGVRTAARLARRLLAGLAACFAFSAAYTVAMYSFADTQLLSMWLPHYLGWFTVGMALAVVSVWACAEPREDGPARRFCHTVAASWGMCWTAAALLYCAASTPLTGGFRLVEDDPWTGQFHIVLYGLVALFLLAPVALAPADHPVISAVLANRVMRYLGKISYSVFLWQFVVIYLWFDLMGRRPFEGNLWLDFPVCALLTVAVAAASHRLIEAPAQRLRRGPPATRTPAVPLRSVYAHSRTDTERDPS</sequence>
<comment type="caution">
    <text evidence="3">The sequence shown here is derived from an EMBL/GenBank/DDBJ whole genome shotgun (WGS) entry which is preliminary data.</text>
</comment>
<feature type="domain" description="Acyltransferase 3" evidence="2">
    <location>
        <begin position="17"/>
        <end position="385"/>
    </location>
</feature>
<feature type="transmembrane region" description="Helical" evidence="1">
    <location>
        <begin position="301"/>
        <end position="320"/>
    </location>
</feature>
<evidence type="ECO:0000256" key="1">
    <source>
        <dbReference type="SAM" id="Phobius"/>
    </source>
</evidence>
<keyword evidence="1" id="KW-0472">Membrane</keyword>
<feature type="transmembrane region" description="Helical" evidence="1">
    <location>
        <begin position="57"/>
        <end position="74"/>
    </location>
</feature>
<dbReference type="Pfam" id="PF01757">
    <property type="entry name" value="Acyl_transf_3"/>
    <property type="match status" value="1"/>
</dbReference>
<feature type="transmembrane region" description="Helical" evidence="1">
    <location>
        <begin position="368"/>
        <end position="390"/>
    </location>
</feature>
<protein>
    <submittedName>
        <fullName evidence="3">Acyltransferase</fullName>
    </submittedName>
</protein>
<dbReference type="GO" id="GO:0016020">
    <property type="term" value="C:membrane"/>
    <property type="evidence" value="ECO:0007669"/>
    <property type="project" value="TreeGrafter"/>
</dbReference>
<evidence type="ECO:0000313" key="3">
    <source>
        <dbReference type="EMBL" id="RAY15633.1"/>
    </source>
</evidence>
<dbReference type="EMBL" id="QLYX01000003">
    <property type="protein sequence ID" value="RAY15633.1"/>
    <property type="molecule type" value="Genomic_DNA"/>
</dbReference>
<keyword evidence="4" id="KW-1185">Reference proteome</keyword>
<dbReference type="InterPro" id="IPR050879">
    <property type="entry name" value="Acyltransferase_3"/>
</dbReference>
<dbReference type="OrthoDB" id="5242306at2"/>
<feature type="transmembrane region" description="Helical" evidence="1">
    <location>
        <begin position="257"/>
        <end position="281"/>
    </location>
</feature>
<dbReference type="Proteomes" id="UP000251891">
    <property type="component" value="Unassembled WGS sequence"/>
</dbReference>
<evidence type="ECO:0000259" key="2">
    <source>
        <dbReference type="Pfam" id="PF01757"/>
    </source>
</evidence>
<dbReference type="PANTHER" id="PTHR23028">
    <property type="entry name" value="ACETYLTRANSFERASE"/>
    <property type="match status" value="1"/>
</dbReference>
<dbReference type="InterPro" id="IPR002656">
    <property type="entry name" value="Acyl_transf_3_dom"/>
</dbReference>
<accession>A0A365HBI6</accession>
<feature type="transmembrane region" description="Helical" evidence="1">
    <location>
        <begin position="227"/>
        <end position="245"/>
    </location>
</feature>
<dbReference type="AlphaFoldDB" id="A0A365HBI6"/>
<proteinExistence type="predicted"/>
<dbReference type="GO" id="GO:0009103">
    <property type="term" value="P:lipopolysaccharide biosynthetic process"/>
    <property type="evidence" value="ECO:0007669"/>
    <property type="project" value="TreeGrafter"/>
</dbReference>
<gene>
    <name evidence="3" type="ORF">DPM19_07520</name>
</gene>
<reference evidence="3 4" key="1">
    <citation type="submission" date="2018-06" db="EMBL/GenBank/DDBJ databases">
        <title>Actinomadura craniellae sp. nov. isolated from marine sponge Craniella sp.</title>
        <authorList>
            <person name="Li L."/>
            <person name="Xu Q.H."/>
            <person name="Lin H.W."/>
            <person name="Lu Y.H."/>
        </authorList>
    </citation>
    <scope>NUCLEOTIDE SEQUENCE [LARGE SCALE GENOMIC DNA]</scope>
    <source>
        <strain evidence="3 4">LHW63021</strain>
    </source>
</reference>
<feature type="transmembrane region" description="Helical" evidence="1">
    <location>
        <begin position="95"/>
        <end position="114"/>
    </location>
</feature>